<dbReference type="PANTHER" id="PTHR43851:SF3">
    <property type="entry name" value="COENZYME Q8"/>
    <property type="match status" value="1"/>
</dbReference>
<dbReference type="InterPro" id="IPR011009">
    <property type="entry name" value="Kinase-like_dom_sf"/>
</dbReference>
<accession>A0A7U8C3D1</accession>
<evidence type="ECO:0000256" key="3">
    <source>
        <dbReference type="ARBA" id="ARBA00022741"/>
    </source>
</evidence>
<proteinExistence type="inferred from homology"/>
<sequence length="443" mass="50404">MDEYDNPDIKAIAVPKSRLSRLSKLGGLAGRVAGNMLVDGSKEWVMGRKPSMKDLLISEKNLRHLADKLATMRGAAMKAGQLLSMDAGSLVPEELAIILDRLRNDAVIMPSVQLIEVLERNWGEEWADHFQRFSFSPVAAASIGQVHRALSQDHREMAIKIQYPGVKESIDSDLDNVFGLLKMSGLIPKELDITPLVDEARIQLKLEADYLQEGRFIEQYSQNMSQFKRRDELLLPDYHRDLSTEEILCMSFLKGQPLEKLVYASDDERDRVMTLMLELFFAEFLKFHCVQTDPNLANFLYNIDSKQLVLLDFGATRQFSSEFVTDYYAALAAVNEDRQQLSDALQRLGFFHTETEQSNLEVILDIFILATEPMRYVGKYDFSASDLAQRIRDKGMSISSKPDAWHTPPPDVLFLHRKMAGLYLIATKLKARVDVAQVIKQYM</sequence>
<feature type="domain" description="ABC1 atypical kinase-like" evidence="5">
    <location>
        <begin position="102"/>
        <end position="341"/>
    </location>
</feature>
<dbReference type="EMBL" id="AAOW01000014">
    <property type="protein sequence ID" value="EAR60713.1"/>
    <property type="molecule type" value="Genomic_DNA"/>
</dbReference>
<dbReference type="CDD" id="cd13970">
    <property type="entry name" value="ABC1_ADCK3"/>
    <property type="match status" value="1"/>
</dbReference>
<dbReference type="RefSeq" id="WP_007020385.1">
    <property type="nucleotide sequence ID" value="NZ_CH724125.1"/>
</dbReference>
<evidence type="ECO:0000259" key="5">
    <source>
        <dbReference type="Pfam" id="PF03109"/>
    </source>
</evidence>
<dbReference type="Proteomes" id="UP000002171">
    <property type="component" value="Unassembled WGS sequence"/>
</dbReference>
<keyword evidence="2" id="KW-0808">Transferase</keyword>
<keyword evidence="4" id="KW-0067">ATP-binding</keyword>
<dbReference type="InterPro" id="IPR051409">
    <property type="entry name" value="Atypical_kinase_ADCK"/>
</dbReference>
<keyword evidence="7" id="KW-1185">Reference proteome</keyword>
<dbReference type="GO" id="GO:0006744">
    <property type="term" value="P:ubiquinone biosynthetic process"/>
    <property type="evidence" value="ECO:0007669"/>
    <property type="project" value="TreeGrafter"/>
</dbReference>
<dbReference type="PANTHER" id="PTHR43851">
    <property type="match status" value="1"/>
</dbReference>
<evidence type="ECO:0000256" key="4">
    <source>
        <dbReference type="ARBA" id="ARBA00022840"/>
    </source>
</evidence>
<gene>
    <name evidence="6" type="ORF">MED92_13598</name>
</gene>
<dbReference type="Pfam" id="PF03109">
    <property type="entry name" value="ABC1"/>
    <property type="match status" value="1"/>
</dbReference>
<comment type="caution">
    <text evidence="6">The sequence shown here is derived from an EMBL/GenBank/DDBJ whole genome shotgun (WGS) entry which is preliminary data.</text>
</comment>
<keyword evidence="3" id="KW-0547">Nucleotide-binding</keyword>
<dbReference type="AlphaFoldDB" id="A0A7U8C3D1"/>
<evidence type="ECO:0000313" key="7">
    <source>
        <dbReference type="Proteomes" id="UP000002171"/>
    </source>
</evidence>
<protein>
    <submittedName>
        <fullName evidence="6">ABC-1</fullName>
    </submittedName>
</protein>
<evidence type="ECO:0000256" key="1">
    <source>
        <dbReference type="ARBA" id="ARBA00009670"/>
    </source>
</evidence>
<name>A0A7U8C3D1_NEPCE</name>
<comment type="similarity">
    <text evidence="1">Belongs to the protein kinase superfamily. ADCK protein kinase family.</text>
</comment>
<dbReference type="InterPro" id="IPR004147">
    <property type="entry name" value="ABC1_dom"/>
</dbReference>
<dbReference type="InterPro" id="IPR034646">
    <property type="entry name" value="ADCK3_dom"/>
</dbReference>
<dbReference type="GO" id="GO:0016740">
    <property type="term" value="F:transferase activity"/>
    <property type="evidence" value="ECO:0007669"/>
    <property type="project" value="UniProtKB-KW"/>
</dbReference>
<dbReference type="GO" id="GO:0005524">
    <property type="term" value="F:ATP binding"/>
    <property type="evidence" value="ECO:0007669"/>
    <property type="project" value="UniProtKB-KW"/>
</dbReference>
<evidence type="ECO:0000256" key="2">
    <source>
        <dbReference type="ARBA" id="ARBA00022679"/>
    </source>
</evidence>
<dbReference type="SUPFAM" id="SSF56112">
    <property type="entry name" value="Protein kinase-like (PK-like)"/>
    <property type="match status" value="1"/>
</dbReference>
<organism evidence="6 7">
    <name type="scientific">Neptuniibacter caesariensis</name>
    <dbReference type="NCBI Taxonomy" id="207954"/>
    <lineage>
        <taxon>Bacteria</taxon>
        <taxon>Pseudomonadati</taxon>
        <taxon>Pseudomonadota</taxon>
        <taxon>Gammaproteobacteria</taxon>
        <taxon>Oceanospirillales</taxon>
        <taxon>Oceanospirillaceae</taxon>
        <taxon>Neptuniibacter</taxon>
    </lineage>
</organism>
<reference evidence="6 7" key="1">
    <citation type="submission" date="2006-02" db="EMBL/GenBank/DDBJ databases">
        <authorList>
            <person name="Pinhassi J."/>
            <person name="Pedros-Alio C."/>
            <person name="Ferriera S."/>
            <person name="Johnson J."/>
            <person name="Kravitz S."/>
            <person name="Halpern A."/>
            <person name="Remington K."/>
            <person name="Beeson K."/>
            <person name="Tran B."/>
            <person name="Rogers Y.-H."/>
            <person name="Friedman R."/>
            <person name="Venter J.C."/>
        </authorList>
    </citation>
    <scope>NUCLEOTIDE SEQUENCE [LARGE SCALE GENOMIC DNA]</scope>
    <source>
        <strain evidence="6 7">MED92</strain>
    </source>
</reference>
<evidence type="ECO:0000313" key="6">
    <source>
        <dbReference type="EMBL" id="EAR60713.1"/>
    </source>
</evidence>
<dbReference type="OrthoDB" id="9795390at2"/>